<dbReference type="EMBL" id="JBEOZM010000006">
    <property type="protein sequence ID" value="MER6268947.1"/>
    <property type="molecule type" value="Genomic_DNA"/>
</dbReference>
<keyword evidence="2" id="KW-1185">Reference proteome</keyword>
<accession>A0ABV1THC7</accession>
<dbReference type="RefSeq" id="WP_351957530.1">
    <property type="nucleotide sequence ID" value="NZ_JBEOZM010000006.1"/>
</dbReference>
<evidence type="ECO:0000313" key="2">
    <source>
        <dbReference type="Proteomes" id="UP001490365"/>
    </source>
</evidence>
<organism evidence="1 2">
    <name type="scientific">Streptomyces sp. 900105755</name>
    <dbReference type="NCBI Taxonomy" id="3154389"/>
    <lineage>
        <taxon>Bacteria</taxon>
        <taxon>Bacillati</taxon>
        <taxon>Actinomycetota</taxon>
        <taxon>Actinomycetes</taxon>
        <taxon>Kitasatosporales</taxon>
        <taxon>Streptomycetaceae</taxon>
        <taxon>Streptomyces</taxon>
    </lineage>
</organism>
<protein>
    <submittedName>
        <fullName evidence="1">Uncharacterized protein</fullName>
    </submittedName>
</protein>
<gene>
    <name evidence="1" type="ORF">ABT211_16840</name>
</gene>
<sequence>MRDVQFDCVAVPVEPESEPSDLPDAQRIAGRVLRAGAERLGKHNARH</sequence>
<reference evidence="1 2" key="1">
    <citation type="submission" date="2024-06" db="EMBL/GenBank/DDBJ databases">
        <title>The Natural Products Discovery Center: Release of the First 8490 Sequenced Strains for Exploring Actinobacteria Biosynthetic Diversity.</title>
        <authorList>
            <person name="Kalkreuter E."/>
            <person name="Kautsar S.A."/>
            <person name="Yang D."/>
            <person name="Bader C.D."/>
            <person name="Teijaro C.N."/>
            <person name="Fluegel L."/>
            <person name="Davis C.M."/>
            <person name="Simpson J.R."/>
            <person name="Lauterbach L."/>
            <person name="Steele A.D."/>
            <person name="Gui C."/>
            <person name="Meng S."/>
            <person name="Li G."/>
            <person name="Viehrig K."/>
            <person name="Ye F."/>
            <person name="Su P."/>
            <person name="Kiefer A.F."/>
            <person name="Nichols A."/>
            <person name="Cepeda A.J."/>
            <person name="Yan W."/>
            <person name="Fan B."/>
            <person name="Jiang Y."/>
            <person name="Adhikari A."/>
            <person name="Zheng C.-J."/>
            <person name="Schuster L."/>
            <person name="Cowan T.M."/>
            <person name="Smanski M.J."/>
            <person name="Chevrette M.G."/>
            <person name="De Carvalho L.P.S."/>
            <person name="Shen B."/>
        </authorList>
    </citation>
    <scope>NUCLEOTIDE SEQUENCE [LARGE SCALE GENOMIC DNA]</scope>
    <source>
        <strain evidence="1 2">NPDC001694</strain>
    </source>
</reference>
<dbReference type="Proteomes" id="UP001490365">
    <property type="component" value="Unassembled WGS sequence"/>
</dbReference>
<proteinExistence type="predicted"/>
<evidence type="ECO:0000313" key="1">
    <source>
        <dbReference type="EMBL" id="MER6268947.1"/>
    </source>
</evidence>
<comment type="caution">
    <text evidence="1">The sequence shown here is derived from an EMBL/GenBank/DDBJ whole genome shotgun (WGS) entry which is preliminary data.</text>
</comment>
<name>A0ABV1THC7_9ACTN</name>